<gene>
    <name evidence="2" type="ORF">FGG08_005534</name>
</gene>
<sequence>MLPSERGRSPSKRSNRRASAEISPPKRQRSHRGIVSCDYPLPSIEASGAGGTTNDPHYANPSYGVPHIDDAHHTKRGSQRHNIGPSVGSPGESSSEHPQRISALHGGEESGGSSTTPLGYEGYWNASSPRVPRSGFLPPGDGVIAPPARRPEPADACDPRALSERLAEVSWTSMLMSIPPLNISEESPGGPATSGMVLNPSRTNLDESARSPRAQLEYHANMSDPTFPSTMPSRYRTPDQNWTSLFPESAGVHPSLAVDGSPQPSLESRPLWDINNNLQRETGTDMGQSTVPTANSGTGNGGAHTPSRFQQAELLASPLMDIGQFLNQPAAQQVASLRNEDPELSPRDISAAISPTDRTGQDTGESSSRRKSWGFSSKRFRRRAPTDLPPLQTPVNFRPIDWGSQSLDVARSPIDPLQKEGGEDYARMPVYEQSSEVRSDLGVAGSELRSRKPRRVATLSGWRRKTKKNVSGLKELSKKAAGQTNRIAKKLVVDVPKTLVQSGRKALGLAEPVSQKRRIRSLNVSPPPSVVNLRALRVTKTRNPRALTSEELRVLAMDRMDIDYDALKVGSLDSDIHPPANNAGVARWQAEIAALGNEEANDHPPPLGPPPEAAPEEATSHPTSAPMGWFLTTPEGLGVIPGILQQQRRGVIQDTASHGRAGGSRGNVFPSPNPRVYRRSQPDVRPQAVNHQAIHPSSLPRQSVPQRQGLTQYQLDINELSLQLHSQLPENTPLNSGAGRQVTMSPNSRPAGKPYHWTDERIIEGCIPDEDLDLTSLGRRNAVSDRNYSRQADSNERLEGSRAAGVRGAPRSPASSYDELMFPRSRPITISSESMAGAEDSSSTRGMAPSPSPKSAANDDEGALSPAPSPSHFALSSVVAGHDGVGERRQRLVSPPADAGRASSREPMPGYFGAGSRTCRSARSRRSSAAESGGVSGERRGSRS</sequence>
<feature type="region of interest" description="Disordered" evidence="1">
    <location>
        <begin position="785"/>
        <end position="944"/>
    </location>
</feature>
<feature type="compositionally biased region" description="Basic and acidic residues" evidence="1">
    <location>
        <begin position="149"/>
        <end position="158"/>
    </location>
</feature>
<feature type="compositionally biased region" description="Polar residues" evidence="1">
    <location>
        <begin position="828"/>
        <end position="845"/>
    </location>
</feature>
<dbReference type="AlphaFoldDB" id="A0A9P8I034"/>
<feature type="region of interest" description="Disordered" evidence="1">
    <location>
        <begin position="279"/>
        <end position="306"/>
    </location>
</feature>
<proteinExistence type="predicted"/>
<feature type="compositionally biased region" description="Pro residues" evidence="1">
    <location>
        <begin position="603"/>
        <end position="613"/>
    </location>
</feature>
<feature type="region of interest" description="Disordered" evidence="1">
    <location>
        <begin position="656"/>
        <end position="675"/>
    </location>
</feature>
<reference evidence="2" key="1">
    <citation type="submission" date="2021-03" db="EMBL/GenBank/DDBJ databases">
        <title>Comparative genomics and phylogenomic investigation of the class Geoglossomycetes provide insights into ecological specialization and systematics.</title>
        <authorList>
            <person name="Melie T."/>
            <person name="Pirro S."/>
            <person name="Miller A.N."/>
            <person name="Quandt A."/>
        </authorList>
    </citation>
    <scope>NUCLEOTIDE SEQUENCE</scope>
    <source>
        <strain evidence="2">GBOQ0MN5Z8</strain>
    </source>
</reference>
<dbReference type="OrthoDB" id="10634061at2759"/>
<name>A0A9P8I034_9PEZI</name>
<feature type="compositionally biased region" description="Polar residues" evidence="1">
    <location>
        <begin position="356"/>
        <end position="365"/>
    </location>
</feature>
<feature type="non-terminal residue" evidence="2">
    <location>
        <position position="1"/>
    </location>
</feature>
<comment type="caution">
    <text evidence="2">The sequence shown here is derived from an EMBL/GenBank/DDBJ whole genome shotgun (WGS) entry which is preliminary data.</text>
</comment>
<feature type="region of interest" description="Disordered" evidence="1">
    <location>
        <begin position="1"/>
        <end position="158"/>
    </location>
</feature>
<evidence type="ECO:0000256" key="1">
    <source>
        <dbReference type="SAM" id="MobiDB-lite"/>
    </source>
</evidence>
<keyword evidence="3" id="KW-1185">Reference proteome</keyword>
<feature type="compositionally biased region" description="Low complexity" evidence="1">
    <location>
        <begin position="84"/>
        <end position="93"/>
    </location>
</feature>
<feature type="region of interest" description="Disordered" evidence="1">
    <location>
        <begin position="728"/>
        <end position="755"/>
    </location>
</feature>
<evidence type="ECO:0000313" key="3">
    <source>
        <dbReference type="Proteomes" id="UP000698800"/>
    </source>
</evidence>
<organism evidence="2 3">
    <name type="scientific">Glutinoglossum americanum</name>
    <dbReference type="NCBI Taxonomy" id="1670608"/>
    <lineage>
        <taxon>Eukaryota</taxon>
        <taxon>Fungi</taxon>
        <taxon>Dikarya</taxon>
        <taxon>Ascomycota</taxon>
        <taxon>Pezizomycotina</taxon>
        <taxon>Geoglossomycetes</taxon>
        <taxon>Geoglossales</taxon>
        <taxon>Geoglossaceae</taxon>
        <taxon>Glutinoglossum</taxon>
    </lineage>
</organism>
<feature type="compositionally biased region" description="Polar residues" evidence="1">
    <location>
        <begin position="279"/>
        <end position="297"/>
    </location>
</feature>
<dbReference type="EMBL" id="JAGHQL010000134">
    <property type="protein sequence ID" value="KAH0537669.1"/>
    <property type="molecule type" value="Genomic_DNA"/>
</dbReference>
<evidence type="ECO:0000313" key="2">
    <source>
        <dbReference type="EMBL" id="KAH0537669.1"/>
    </source>
</evidence>
<feature type="region of interest" description="Disordered" evidence="1">
    <location>
        <begin position="333"/>
        <end position="397"/>
    </location>
</feature>
<dbReference type="Proteomes" id="UP000698800">
    <property type="component" value="Unassembled WGS sequence"/>
</dbReference>
<protein>
    <submittedName>
        <fullName evidence="2">Uncharacterized protein</fullName>
    </submittedName>
</protein>
<feature type="region of interest" description="Disordered" evidence="1">
    <location>
        <begin position="598"/>
        <end position="624"/>
    </location>
</feature>
<accession>A0A9P8I034</accession>